<proteinExistence type="predicted"/>
<dbReference type="EMBL" id="CM029038">
    <property type="protein sequence ID" value="KAG2652011.1"/>
    <property type="molecule type" value="Genomic_DNA"/>
</dbReference>
<gene>
    <name evidence="1" type="ORF">PVAP13_1NG327319</name>
</gene>
<accession>A0A8T0WR32</accession>
<evidence type="ECO:0000313" key="2">
    <source>
        <dbReference type="Proteomes" id="UP000823388"/>
    </source>
</evidence>
<evidence type="ECO:0000313" key="1">
    <source>
        <dbReference type="EMBL" id="KAG2652011.1"/>
    </source>
</evidence>
<comment type="caution">
    <text evidence="1">The sequence shown here is derived from an EMBL/GenBank/DDBJ whole genome shotgun (WGS) entry which is preliminary data.</text>
</comment>
<dbReference type="Proteomes" id="UP000823388">
    <property type="component" value="Chromosome 1N"/>
</dbReference>
<sequence length="102" mass="11048">MSIEGGGRFWKAMAECGARERGDIFWRCRQSGSAGIVWPASSDTRAMPASRAGAASMQRSITESLSCPVFCATPSLLASEEQSSKLLEQPVPCWWSWTSATT</sequence>
<organism evidence="1 2">
    <name type="scientific">Panicum virgatum</name>
    <name type="common">Blackwell switchgrass</name>
    <dbReference type="NCBI Taxonomy" id="38727"/>
    <lineage>
        <taxon>Eukaryota</taxon>
        <taxon>Viridiplantae</taxon>
        <taxon>Streptophyta</taxon>
        <taxon>Embryophyta</taxon>
        <taxon>Tracheophyta</taxon>
        <taxon>Spermatophyta</taxon>
        <taxon>Magnoliopsida</taxon>
        <taxon>Liliopsida</taxon>
        <taxon>Poales</taxon>
        <taxon>Poaceae</taxon>
        <taxon>PACMAD clade</taxon>
        <taxon>Panicoideae</taxon>
        <taxon>Panicodae</taxon>
        <taxon>Paniceae</taxon>
        <taxon>Panicinae</taxon>
        <taxon>Panicum</taxon>
        <taxon>Panicum sect. Hiantes</taxon>
    </lineage>
</organism>
<keyword evidence="2" id="KW-1185">Reference proteome</keyword>
<reference evidence="1" key="1">
    <citation type="submission" date="2020-05" db="EMBL/GenBank/DDBJ databases">
        <title>WGS assembly of Panicum virgatum.</title>
        <authorList>
            <person name="Lovell J.T."/>
            <person name="Jenkins J."/>
            <person name="Shu S."/>
            <person name="Juenger T.E."/>
            <person name="Schmutz J."/>
        </authorList>
    </citation>
    <scope>NUCLEOTIDE SEQUENCE</scope>
    <source>
        <strain evidence="1">AP13</strain>
    </source>
</reference>
<name>A0A8T0WR32_PANVG</name>
<protein>
    <submittedName>
        <fullName evidence="1">Uncharacterized protein</fullName>
    </submittedName>
</protein>
<dbReference type="AlphaFoldDB" id="A0A8T0WR32"/>